<dbReference type="GO" id="GO:0016301">
    <property type="term" value="F:kinase activity"/>
    <property type="evidence" value="ECO:0007669"/>
    <property type="project" value="UniProtKB-KW"/>
</dbReference>
<gene>
    <name evidence="5" type="ORF">IM725_14710</name>
</gene>
<dbReference type="PANTHER" id="PTHR34383:SF3">
    <property type="entry name" value="POLYPHOSPHATE:AMP PHOSPHOTRANSFERASE"/>
    <property type="match status" value="1"/>
</dbReference>
<dbReference type="SUPFAM" id="SSF52540">
    <property type="entry name" value="P-loop containing nucleoside triphosphate hydrolases"/>
    <property type="match status" value="1"/>
</dbReference>
<evidence type="ECO:0000256" key="1">
    <source>
        <dbReference type="ARBA" id="ARBA00009924"/>
    </source>
</evidence>
<feature type="domain" description="Polyphosphate kinase-2-related" evidence="4">
    <location>
        <begin position="35"/>
        <end position="266"/>
    </location>
</feature>
<dbReference type="InterPro" id="IPR016898">
    <property type="entry name" value="Polyphosphate_phosphotransfera"/>
</dbReference>
<keyword evidence="2" id="KW-0808">Transferase</keyword>
<comment type="similarity">
    <text evidence="1">Belongs to the polyphosphate kinase 2 (PPK2) family. Class I subfamily.</text>
</comment>
<dbReference type="Proteomes" id="UP000715965">
    <property type="component" value="Unassembled WGS sequence"/>
</dbReference>
<dbReference type="InterPro" id="IPR027417">
    <property type="entry name" value="P-loop_NTPase"/>
</dbReference>
<evidence type="ECO:0000256" key="3">
    <source>
        <dbReference type="ARBA" id="ARBA00022777"/>
    </source>
</evidence>
<dbReference type="EMBL" id="JADDOJ010000066">
    <property type="protein sequence ID" value="MBE7941829.1"/>
    <property type="molecule type" value="Genomic_DNA"/>
</dbReference>
<keyword evidence="3 5" id="KW-0418">Kinase</keyword>
<dbReference type="Pfam" id="PF03976">
    <property type="entry name" value="PPK2"/>
    <property type="match status" value="1"/>
</dbReference>
<reference evidence="5 6" key="1">
    <citation type="submission" date="2020-10" db="EMBL/GenBank/DDBJ databases">
        <title>Draft genome of Ramlibacter aquaticus LMG 30558.</title>
        <authorList>
            <person name="Props R."/>
        </authorList>
    </citation>
    <scope>NUCLEOTIDE SEQUENCE [LARGE SCALE GENOMIC DNA]</scope>
    <source>
        <strain evidence="5 6">LMG 30558</strain>
    </source>
</reference>
<evidence type="ECO:0000313" key="6">
    <source>
        <dbReference type="Proteomes" id="UP000715965"/>
    </source>
</evidence>
<keyword evidence="6" id="KW-1185">Reference proteome</keyword>
<protein>
    <submittedName>
        <fullName evidence="5">Polyphosphate kinase 2 family protein</fullName>
    </submittedName>
</protein>
<dbReference type="InterPro" id="IPR022488">
    <property type="entry name" value="PPK2-related"/>
</dbReference>
<organism evidence="5 6">
    <name type="scientific">Ramlibacter aquaticus</name>
    <dbReference type="NCBI Taxonomy" id="2780094"/>
    <lineage>
        <taxon>Bacteria</taxon>
        <taxon>Pseudomonadati</taxon>
        <taxon>Pseudomonadota</taxon>
        <taxon>Betaproteobacteria</taxon>
        <taxon>Burkholderiales</taxon>
        <taxon>Comamonadaceae</taxon>
        <taxon>Ramlibacter</taxon>
    </lineage>
</organism>
<name>A0ABR9SHJ7_9BURK</name>
<accession>A0ABR9SHJ7</accession>
<comment type="caution">
    <text evidence="5">The sequence shown here is derived from an EMBL/GenBank/DDBJ whole genome shotgun (WGS) entry which is preliminary data.</text>
</comment>
<sequence length="292" mass="33720">MSSSPSLDRFRVPPGSRVRLKQWPTRIEPLLKGGKAYARALAEHVERLGELQQRLHASHSHALLLIFQGMDTAGKDGVIRHVMSGINPQGCQVVSFSHPSTQELAHDFLWRGVCELPARGRIGVFNRSWYEEVLVVRVHPDILRCEDVPGGPGADGKVWRQRFRSIVELERHLDINGTRILKFFLHLSRKEQRKRLLERIDDPDKRWKFDPADMRERAAWKDYMRAYGECLEATSTRRAPWLVIPADDKDDARLLVSQAVLEALQSLRMRWPQPGPARQRELRQIRKQLARG</sequence>
<dbReference type="PANTHER" id="PTHR34383">
    <property type="entry name" value="POLYPHOSPHATE:AMP PHOSPHOTRANSFERASE-RELATED"/>
    <property type="match status" value="1"/>
</dbReference>
<proteinExistence type="inferred from homology"/>
<dbReference type="PIRSF" id="PIRSF028756">
    <property type="entry name" value="PPK2_prd"/>
    <property type="match status" value="1"/>
</dbReference>
<dbReference type="InterPro" id="IPR022300">
    <property type="entry name" value="PPK2-rel_1"/>
</dbReference>
<dbReference type="RefSeq" id="WP_193781392.1">
    <property type="nucleotide sequence ID" value="NZ_JADDOJ010000066.1"/>
</dbReference>
<evidence type="ECO:0000313" key="5">
    <source>
        <dbReference type="EMBL" id="MBE7941829.1"/>
    </source>
</evidence>
<evidence type="ECO:0000259" key="4">
    <source>
        <dbReference type="Pfam" id="PF03976"/>
    </source>
</evidence>
<dbReference type="Gene3D" id="3.40.50.300">
    <property type="entry name" value="P-loop containing nucleotide triphosphate hydrolases"/>
    <property type="match status" value="1"/>
</dbReference>
<dbReference type="NCBIfam" id="TIGR03709">
    <property type="entry name" value="PPK2_rel_1"/>
    <property type="match status" value="1"/>
</dbReference>
<evidence type="ECO:0000256" key="2">
    <source>
        <dbReference type="ARBA" id="ARBA00022679"/>
    </source>
</evidence>